<organism evidence="2 3">
    <name type="scientific">Blastomyces gilchristii (strain SLH14081)</name>
    <name type="common">Blastomyces dermatitidis</name>
    <dbReference type="NCBI Taxonomy" id="559298"/>
    <lineage>
        <taxon>Eukaryota</taxon>
        <taxon>Fungi</taxon>
        <taxon>Dikarya</taxon>
        <taxon>Ascomycota</taxon>
        <taxon>Pezizomycotina</taxon>
        <taxon>Eurotiomycetes</taxon>
        <taxon>Eurotiomycetidae</taxon>
        <taxon>Onygenales</taxon>
        <taxon>Ajellomycetaceae</taxon>
        <taxon>Blastomyces</taxon>
    </lineage>
</organism>
<dbReference type="VEuPathDB" id="FungiDB:BDBG_17287"/>
<feature type="compositionally biased region" description="Low complexity" evidence="1">
    <location>
        <begin position="1"/>
        <end position="33"/>
    </location>
</feature>
<keyword evidence="3" id="KW-1185">Reference proteome</keyword>
<proteinExistence type="predicted"/>
<dbReference type="OrthoDB" id="4188822at2759"/>
<dbReference type="KEGG" id="bgh:BDBG_17287"/>
<feature type="region of interest" description="Disordered" evidence="1">
    <location>
        <begin position="42"/>
        <end position="61"/>
    </location>
</feature>
<sequence length="74" mass="7839">MALNSSSNPASVATTTTSTPRESSSSSVRSSSSIARMKAILHQSAKKPCQTKTQTSSKNVPTIMEARASYFATR</sequence>
<dbReference type="AlphaFoldDB" id="A0A179UPJ3"/>
<evidence type="ECO:0000313" key="2">
    <source>
        <dbReference type="EMBL" id="OAT09924.1"/>
    </source>
</evidence>
<feature type="compositionally biased region" description="Polar residues" evidence="1">
    <location>
        <begin position="50"/>
        <end position="60"/>
    </location>
</feature>
<name>A0A179UPJ3_BLAGS</name>
<dbReference type="RefSeq" id="XP_031579073.1">
    <property type="nucleotide sequence ID" value="XM_031725043.1"/>
</dbReference>
<evidence type="ECO:0000313" key="3">
    <source>
        <dbReference type="Proteomes" id="UP000002038"/>
    </source>
</evidence>
<gene>
    <name evidence="2" type="ORF">BDBG_17287</name>
</gene>
<evidence type="ECO:0000256" key="1">
    <source>
        <dbReference type="SAM" id="MobiDB-lite"/>
    </source>
</evidence>
<accession>A0A179UPJ3</accession>
<reference evidence="3" key="1">
    <citation type="journal article" date="2015" name="PLoS Genet.">
        <title>The dynamic genome and transcriptome of the human fungal pathogen Blastomyces and close relative Emmonsia.</title>
        <authorList>
            <person name="Munoz J.F."/>
            <person name="Gauthier G.M."/>
            <person name="Desjardins C.A."/>
            <person name="Gallo J.E."/>
            <person name="Holder J."/>
            <person name="Sullivan T.D."/>
            <person name="Marty A.J."/>
            <person name="Carmen J.C."/>
            <person name="Chen Z."/>
            <person name="Ding L."/>
            <person name="Gujja S."/>
            <person name="Magrini V."/>
            <person name="Misas E."/>
            <person name="Mitreva M."/>
            <person name="Priest M."/>
            <person name="Saif S."/>
            <person name="Whiston E.A."/>
            <person name="Young S."/>
            <person name="Zeng Q."/>
            <person name="Goldman W.E."/>
            <person name="Mardis E.R."/>
            <person name="Taylor J.W."/>
            <person name="McEwen J.G."/>
            <person name="Clay O.K."/>
            <person name="Klein B.S."/>
            <person name="Cuomo C.A."/>
        </authorList>
    </citation>
    <scope>NUCLEOTIDE SEQUENCE [LARGE SCALE GENOMIC DNA]</scope>
    <source>
        <strain evidence="3">SLH14081</strain>
    </source>
</reference>
<dbReference type="EMBL" id="GG657458">
    <property type="protein sequence ID" value="OAT09924.1"/>
    <property type="molecule type" value="Genomic_DNA"/>
</dbReference>
<dbReference type="Proteomes" id="UP000002038">
    <property type="component" value="Unassembled WGS sequence"/>
</dbReference>
<protein>
    <submittedName>
        <fullName evidence="2">Uncharacterized protein</fullName>
    </submittedName>
</protein>
<dbReference type="GeneID" id="42529054"/>
<feature type="region of interest" description="Disordered" evidence="1">
    <location>
        <begin position="1"/>
        <end position="37"/>
    </location>
</feature>